<feature type="domain" description="Exonuclease" evidence="4">
    <location>
        <begin position="53"/>
        <end position="234"/>
    </location>
</feature>
<dbReference type="Proteomes" id="UP001177341">
    <property type="component" value="Unassembled WGS sequence"/>
</dbReference>
<keyword evidence="1" id="KW-0540">Nuclease</keyword>
<proteinExistence type="predicted"/>
<dbReference type="CDD" id="cd06127">
    <property type="entry name" value="DEDDh"/>
    <property type="match status" value="1"/>
</dbReference>
<evidence type="ECO:0000256" key="1">
    <source>
        <dbReference type="ARBA" id="ARBA00022722"/>
    </source>
</evidence>
<gene>
    <name evidence="5" type="ORF">Q4490_16695</name>
    <name evidence="6" type="ORF">Q8W30_09335</name>
</gene>
<dbReference type="InterPro" id="IPR036397">
    <property type="entry name" value="RNaseH_sf"/>
</dbReference>
<evidence type="ECO:0000256" key="3">
    <source>
        <dbReference type="ARBA" id="ARBA00022839"/>
    </source>
</evidence>
<evidence type="ECO:0000256" key="2">
    <source>
        <dbReference type="ARBA" id="ARBA00022801"/>
    </source>
</evidence>
<dbReference type="Pfam" id="PF00929">
    <property type="entry name" value="RNase_T"/>
    <property type="match status" value="1"/>
</dbReference>
<dbReference type="Proteomes" id="UP001169862">
    <property type="component" value="Unassembled WGS sequence"/>
</dbReference>
<dbReference type="InterPro" id="IPR013520">
    <property type="entry name" value="Ribonucl_H"/>
</dbReference>
<organism evidence="5 7">
    <name type="scientific">Neptunomonas phycophila</name>
    <dbReference type="NCBI Taxonomy" id="1572645"/>
    <lineage>
        <taxon>Bacteria</taxon>
        <taxon>Pseudomonadati</taxon>
        <taxon>Pseudomonadota</taxon>
        <taxon>Gammaproteobacteria</taxon>
        <taxon>Oceanospirillales</taxon>
        <taxon>Oceanospirillaceae</taxon>
        <taxon>Neptunomonas</taxon>
    </lineage>
</organism>
<name>A0AAW7XLQ2_9GAMM</name>
<reference evidence="5" key="1">
    <citation type="submission" date="2023-07" db="EMBL/GenBank/DDBJ databases">
        <title>Genome content predicts the carbon catabolic preferences of heterotrophic bacteria.</title>
        <authorList>
            <person name="Gralka M."/>
        </authorList>
    </citation>
    <scope>NUCLEOTIDE SEQUENCE</scope>
    <source>
        <strain evidence="6">5G01</strain>
        <strain evidence="5">I2M16</strain>
    </source>
</reference>
<dbReference type="AlphaFoldDB" id="A0AAW7XLQ2"/>
<sequence>MSNSTPIKTPLSDGSVDWLLNFERGAKQASSAFLKAYYQSSVPAADTPLSRVPFLAMDFETTGLDASRDEIVSIGVVPFTLERIHYSQSKHWLVKPIAPLNADSVVFHGITHRDLDEAEDFENVIEPLLKVMAGRVLVVHYRSIERPFLYRALEQRINEGVVFPVVDTMAIEASLCRSSMWARIKQKLGIKPESIRLGDSRMRYGLPNYPSHHALTDALATAELFQAEVAYHLSPETPIGDIWL</sequence>
<dbReference type="GO" id="GO:0005829">
    <property type="term" value="C:cytosol"/>
    <property type="evidence" value="ECO:0007669"/>
    <property type="project" value="TreeGrafter"/>
</dbReference>
<dbReference type="SUPFAM" id="SSF53098">
    <property type="entry name" value="Ribonuclease H-like"/>
    <property type="match status" value="1"/>
</dbReference>
<dbReference type="PANTHER" id="PTHR30231:SF4">
    <property type="entry name" value="PROTEIN NEN2"/>
    <property type="match status" value="1"/>
</dbReference>
<evidence type="ECO:0000313" key="5">
    <source>
        <dbReference type="EMBL" id="MDO6455203.1"/>
    </source>
</evidence>
<dbReference type="SMART" id="SM00479">
    <property type="entry name" value="EXOIII"/>
    <property type="match status" value="1"/>
</dbReference>
<evidence type="ECO:0000259" key="4">
    <source>
        <dbReference type="SMART" id="SM00479"/>
    </source>
</evidence>
<keyword evidence="8" id="KW-1185">Reference proteome</keyword>
<dbReference type="PANTHER" id="PTHR30231">
    <property type="entry name" value="DNA POLYMERASE III SUBUNIT EPSILON"/>
    <property type="match status" value="1"/>
</dbReference>
<dbReference type="RefSeq" id="WP_290034709.1">
    <property type="nucleotide sequence ID" value="NZ_JAGDZI010000005.1"/>
</dbReference>
<protein>
    <submittedName>
        <fullName evidence="5">3'-5' exonuclease</fullName>
    </submittedName>
</protein>
<dbReference type="GO" id="GO:0006259">
    <property type="term" value="P:DNA metabolic process"/>
    <property type="evidence" value="ECO:0007669"/>
    <property type="project" value="UniProtKB-ARBA"/>
</dbReference>
<evidence type="ECO:0000313" key="8">
    <source>
        <dbReference type="Proteomes" id="UP001177341"/>
    </source>
</evidence>
<dbReference type="NCBIfam" id="NF006602">
    <property type="entry name" value="PRK09146.1"/>
    <property type="match status" value="1"/>
</dbReference>
<dbReference type="GO" id="GO:0008408">
    <property type="term" value="F:3'-5' exonuclease activity"/>
    <property type="evidence" value="ECO:0007669"/>
    <property type="project" value="TreeGrafter"/>
</dbReference>
<evidence type="ECO:0000313" key="6">
    <source>
        <dbReference type="EMBL" id="MDP2522768.1"/>
    </source>
</evidence>
<dbReference type="EMBL" id="JAUOPG010000013">
    <property type="protein sequence ID" value="MDO6455203.1"/>
    <property type="molecule type" value="Genomic_DNA"/>
</dbReference>
<dbReference type="Gene3D" id="3.30.420.10">
    <property type="entry name" value="Ribonuclease H-like superfamily/Ribonuclease H"/>
    <property type="match status" value="1"/>
</dbReference>
<dbReference type="GO" id="GO:0003676">
    <property type="term" value="F:nucleic acid binding"/>
    <property type="evidence" value="ECO:0007669"/>
    <property type="project" value="InterPro"/>
</dbReference>
<accession>A0AAW7XLQ2</accession>
<comment type="caution">
    <text evidence="5">The sequence shown here is derived from an EMBL/GenBank/DDBJ whole genome shotgun (WGS) entry which is preliminary data.</text>
</comment>
<keyword evidence="2" id="KW-0378">Hydrolase</keyword>
<dbReference type="InterPro" id="IPR012337">
    <property type="entry name" value="RNaseH-like_sf"/>
</dbReference>
<keyword evidence="3 5" id="KW-0269">Exonuclease</keyword>
<evidence type="ECO:0000313" key="7">
    <source>
        <dbReference type="Proteomes" id="UP001169862"/>
    </source>
</evidence>
<dbReference type="EMBL" id="JAUYVO010000005">
    <property type="protein sequence ID" value="MDP2522768.1"/>
    <property type="molecule type" value="Genomic_DNA"/>
</dbReference>